<dbReference type="WBParaSite" id="L893_g19870.t1">
    <property type="protein sequence ID" value="L893_g19870.t1"/>
    <property type="gene ID" value="L893_g19870"/>
</dbReference>
<sequence length="358" mass="41925">MRTTITKLHIFASTLSHKYRKLEEKDLTKISSNLAPSTLTKVCRVHLEKRRAFTLSMYECEEGEWTFTFWMDCNRRLADLTKYEYVKEVVIKKYTFRPYEKPFRWEDSLEKTLRILPRYLRRPVIDLRRAGHDVSNLSDPILRNSLSKIPFVQLFIPYTCHRSEEFVRRQVSFRCLKQLAVEGESLPSMWNHIEELLLQPQVKFIRISNIGDPVEDSLRPTIHTVYLSPKRRVCKAPGFVSMLEAADRRGREFDFYVGLHRGAATPAPSEVHLRQQHRWISTDFECNIRGKGHPDFDLEEWSSDASSEYKCQPTQKRKTLCKSNVTFRGKGAAICVSQSGGEIEVYAECDAAWDYEIW</sequence>
<proteinExistence type="predicted"/>
<organism evidence="1 2">
    <name type="scientific">Steinernema glaseri</name>
    <dbReference type="NCBI Taxonomy" id="37863"/>
    <lineage>
        <taxon>Eukaryota</taxon>
        <taxon>Metazoa</taxon>
        <taxon>Ecdysozoa</taxon>
        <taxon>Nematoda</taxon>
        <taxon>Chromadorea</taxon>
        <taxon>Rhabditida</taxon>
        <taxon>Tylenchina</taxon>
        <taxon>Panagrolaimomorpha</taxon>
        <taxon>Strongyloidoidea</taxon>
        <taxon>Steinernematidae</taxon>
        <taxon>Steinernema</taxon>
    </lineage>
</organism>
<protein>
    <submittedName>
        <fullName evidence="2">FBD domain-containing protein</fullName>
    </submittedName>
</protein>
<dbReference type="Proteomes" id="UP000095287">
    <property type="component" value="Unplaced"/>
</dbReference>
<evidence type="ECO:0000313" key="1">
    <source>
        <dbReference type="Proteomes" id="UP000095287"/>
    </source>
</evidence>
<dbReference type="AlphaFoldDB" id="A0A1I7YVA1"/>
<keyword evidence="1" id="KW-1185">Reference proteome</keyword>
<reference evidence="2" key="1">
    <citation type="submission" date="2016-11" db="UniProtKB">
        <authorList>
            <consortium name="WormBaseParasite"/>
        </authorList>
    </citation>
    <scope>IDENTIFICATION</scope>
</reference>
<accession>A0A1I7YVA1</accession>
<evidence type="ECO:0000313" key="2">
    <source>
        <dbReference type="WBParaSite" id="L893_g19870.t1"/>
    </source>
</evidence>
<name>A0A1I7YVA1_9BILA</name>